<name>A0ABW3IB43_9PAST</name>
<comment type="similarity">
    <text evidence="7">Belongs to the transglycosylase MltG family.</text>
</comment>
<keyword evidence="9" id="KW-1185">Reference proteome</keyword>
<keyword evidence="6 7" id="KW-0961">Cell wall biogenesis/degradation</keyword>
<evidence type="ECO:0000256" key="4">
    <source>
        <dbReference type="ARBA" id="ARBA00023136"/>
    </source>
</evidence>
<evidence type="ECO:0000313" key="9">
    <source>
        <dbReference type="Proteomes" id="UP001596996"/>
    </source>
</evidence>
<proteinExistence type="inferred from homology"/>
<keyword evidence="3 7" id="KW-1133">Transmembrane helix</keyword>
<protein>
    <recommendedName>
        <fullName evidence="7">Endolytic murein transglycosylase</fullName>
        <ecNumber evidence="7">4.2.2.29</ecNumber>
    </recommendedName>
    <alternativeName>
        <fullName evidence="7">Peptidoglycan lytic transglycosylase</fullName>
    </alternativeName>
    <alternativeName>
        <fullName evidence="7">Peptidoglycan polymerization terminase</fullName>
    </alternativeName>
</protein>
<evidence type="ECO:0000256" key="2">
    <source>
        <dbReference type="ARBA" id="ARBA00022692"/>
    </source>
</evidence>
<comment type="function">
    <text evidence="7">Functions as a peptidoglycan terminase that cleaves nascent peptidoglycan strands endolytically to terminate their elongation.</text>
</comment>
<keyword evidence="5 7" id="KW-0456">Lyase</keyword>
<dbReference type="Pfam" id="PF02618">
    <property type="entry name" value="YceG"/>
    <property type="match status" value="1"/>
</dbReference>
<keyword evidence="7" id="KW-0997">Cell inner membrane</keyword>
<dbReference type="CDD" id="cd08010">
    <property type="entry name" value="MltG_like"/>
    <property type="match status" value="1"/>
</dbReference>
<keyword evidence="1 7" id="KW-1003">Cell membrane</keyword>
<evidence type="ECO:0000256" key="3">
    <source>
        <dbReference type="ARBA" id="ARBA00022989"/>
    </source>
</evidence>
<dbReference type="NCBIfam" id="TIGR00247">
    <property type="entry name" value="endolytic transglycosylase MltG"/>
    <property type="match status" value="1"/>
</dbReference>
<evidence type="ECO:0000256" key="7">
    <source>
        <dbReference type="HAMAP-Rule" id="MF_02065"/>
    </source>
</evidence>
<comment type="catalytic activity">
    <reaction evidence="7">
        <text>a peptidoglycan chain = a peptidoglycan chain with N-acetyl-1,6-anhydromuramyl-[peptide] at the reducing end + a peptidoglycan chain with N-acetylglucosamine at the non-reducing end.</text>
        <dbReference type="EC" id="4.2.2.29"/>
    </reaction>
</comment>
<keyword evidence="2 7" id="KW-0812">Transmembrane</keyword>
<comment type="caution">
    <text evidence="8">The sequence shown here is derived from an EMBL/GenBank/DDBJ whole genome shotgun (WGS) entry which is preliminary data.</text>
</comment>
<keyword evidence="4 7" id="KW-0472">Membrane</keyword>
<accession>A0ABW3IB43</accession>
<dbReference type="EMBL" id="JBHTJN010000027">
    <property type="protein sequence ID" value="MFD0966911.1"/>
    <property type="molecule type" value="Genomic_DNA"/>
</dbReference>
<dbReference type="PANTHER" id="PTHR30518">
    <property type="entry name" value="ENDOLYTIC MUREIN TRANSGLYCOSYLASE"/>
    <property type="match status" value="1"/>
</dbReference>
<evidence type="ECO:0000256" key="5">
    <source>
        <dbReference type="ARBA" id="ARBA00023239"/>
    </source>
</evidence>
<gene>
    <name evidence="7 8" type="primary">mltG</name>
    <name evidence="8" type="ORF">ACFQ02_08730</name>
</gene>
<organism evidence="8 9">
    <name type="scientific">Seminibacterium arietis</name>
    <dbReference type="NCBI Taxonomy" id="1173502"/>
    <lineage>
        <taxon>Bacteria</taxon>
        <taxon>Pseudomonadati</taxon>
        <taxon>Pseudomonadota</taxon>
        <taxon>Gammaproteobacteria</taxon>
        <taxon>Pasteurellales</taxon>
        <taxon>Pasteurellaceae</taxon>
        <taxon>Seminibacterium</taxon>
    </lineage>
</organism>
<reference evidence="9" key="1">
    <citation type="journal article" date="2019" name="Int. J. Syst. Evol. Microbiol.">
        <title>The Global Catalogue of Microorganisms (GCM) 10K type strain sequencing project: providing services to taxonomists for standard genome sequencing and annotation.</title>
        <authorList>
            <consortium name="The Broad Institute Genomics Platform"/>
            <consortium name="The Broad Institute Genome Sequencing Center for Infectious Disease"/>
            <person name="Wu L."/>
            <person name="Ma J."/>
        </authorList>
    </citation>
    <scope>NUCLEOTIDE SEQUENCE [LARGE SCALE GENOMIC DNA]</scope>
    <source>
        <strain evidence="9">CCUG 61707</strain>
    </source>
</reference>
<dbReference type="InterPro" id="IPR003770">
    <property type="entry name" value="MLTG-like"/>
</dbReference>
<dbReference type="HAMAP" id="MF_02065">
    <property type="entry name" value="MltG"/>
    <property type="match status" value="1"/>
</dbReference>
<dbReference type="EC" id="4.2.2.29" evidence="7"/>
<dbReference type="PANTHER" id="PTHR30518:SF2">
    <property type="entry name" value="ENDOLYTIC MUREIN TRANSGLYCOSYLASE"/>
    <property type="match status" value="1"/>
</dbReference>
<feature type="site" description="Important for catalytic activity" evidence="7">
    <location>
        <position position="225"/>
    </location>
</feature>
<evidence type="ECO:0000256" key="1">
    <source>
        <dbReference type="ARBA" id="ARBA00022475"/>
    </source>
</evidence>
<dbReference type="Proteomes" id="UP001596996">
    <property type="component" value="Unassembled WGS sequence"/>
</dbReference>
<sequence length="348" mass="39848">MKKIIVLFLVLVIFSAAGAFWGYHHILQFTDQPIKTKNDQLLHLERGTTGKKLANLLEQQQILENATLLPWLLKFQPHLNQIKAGVYRIDQVKTVGDLLNLLNSGKEAQFSVRFIEGETFKTWRKTLQNAPHLQQTLQDKTDQEIFNLLNLAHYGKTANLWKNLDGLLYPDTYSYTANSTDLTLLKRASERMQKTLSQAWEQRNKNLPLANPYEMLILASIVEKETALDSERGKVASVFINRLNKKMRLQTDPTVIYGMGDNYQGNISRKDLNEPTPYNTYIINGLPPTPIAMPSEKSIFAVANPEKTDYLYFVADGSGGHKFSQTLSEHNRAVQDYLRWYRSQKNGK</sequence>
<dbReference type="RefSeq" id="WP_380821885.1">
    <property type="nucleotide sequence ID" value="NZ_JBHTJN010000027.1"/>
</dbReference>
<dbReference type="Gene3D" id="3.30.160.60">
    <property type="entry name" value="Classic Zinc Finger"/>
    <property type="match status" value="2"/>
</dbReference>
<evidence type="ECO:0000313" key="8">
    <source>
        <dbReference type="EMBL" id="MFD0966911.1"/>
    </source>
</evidence>
<evidence type="ECO:0000256" key="6">
    <source>
        <dbReference type="ARBA" id="ARBA00023316"/>
    </source>
</evidence>